<dbReference type="eggNOG" id="COG1131">
    <property type="taxonomic scope" value="Bacteria"/>
</dbReference>
<dbReference type="HOGENOM" id="CLU_000604_1_2_11"/>
<evidence type="ECO:0000256" key="2">
    <source>
        <dbReference type="ARBA" id="ARBA00022840"/>
    </source>
</evidence>
<dbReference type="STRING" id="1193181.BN10_1390017"/>
<keyword evidence="5" id="KW-1185">Reference proteome</keyword>
<evidence type="ECO:0000259" key="3">
    <source>
        <dbReference type="PROSITE" id="PS50893"/>
    </source>
</evidence>
<accession>N0E0I2</accession>
<keyword evidence="1" id="KW-0547">Nucleotide-binding</keyword>
<dbReference type="SMART" id="SM00382">
    <property type="entry name" value="AAA"/>
    <property type="match status" value="1"/>
</dbReference>
<dbReference type="GO" id="GO:0005524">
    <property type="term" value="F:ATP binding"/>
    <property type="evidence" value="ECO:0007669"/>
    <property type="project" value="UniProtKB-KW"/>
</dbReference>
<evidence type="ECO:0000256" key="1">
    <source>
        <dbReference type="ARBA" id="ARBA00022741"/>
    </source>
</evidence>
<comment type="caution">
    <text evidence="4">The sequence shown here is derived from an EMBL/GenBank/DDBJ whole genome shotgun (WGS) entry which is preliminary data.</text>
</comment>
<dbReference type="EMBL" id="CAIZ01000045">
    <property type="protein sequence ID" value="CCH69185.1"/>
    <property type="molecule type" value="Genomic_DNA"/>
</dbReference>
<proteinExistence type="predicted"/>
<evidence type="ECO:0000313" key="5">
    <source>
        <dbReference type="Proteomes" id="UP000013167"/>
    </source>
</evidence>
<name>N0E0I2_9MICO</name>
<protein>
    <submittedName>
        <fullName evidence="4">Putative ABC transporter ATP-binding protein</fullName>
    </submittedName>
</protein>
<evidence type="ECO:0000313" key="4">
    <source>
        <dbReference type="EMBL" id="CCH69185.1"/>
    </source>
</evidence>
<dbReference type="RefSeq" id="WP_010851935.1">
    <property type="nucleotide sequence ID" value="NZ_HF570956.1"/>
</dbReference>
<dbReference type="SUPFAM" id="SSF52540">
    <property type="entry name" value="P-loop containing nucleoside triphosphate hydrolases"/>
    <property type="match status" value="1"/>
</dbReference>
<sequence>MTPSPPSAHPSGISLNHVTKNFGRKQVLTDVTAELPSGRIYGLLGSNGVGKTTLMSLICGHQFRTGGRILIDGIDPVENPMVLQRTCFVHEDQLYNDSFSVRDILAVIPAFYPTWSAETADRLVTRFRLPLDTKSKKLSRGQRSALAITLSLASRAAYTFLDEPYLGLDASSRSILYDELLAEYAAHPRTFIISTHLIDEVADLMEEVVVLEDGVVAVQTDVDEARAACFIVRGREAEVRTLVGDREILTERHLGTILSATVRGAVTPDDRTLAERTHLTIEAASLQEFVAALGLHALDEVARKTEVAS</sequence>
<reference evidence="4 5" key="1">
    <citation type="journal article" date="2013" name="ISME J.">
        <title>A metabolic model for members of the genus Tetrasphaera involved in enhanced biological phosphorus removal.</title>
        <authorList>
            <person name="Kristiansen R."/>
            <person name="Nguyen H.T.T."/>
            <person name="Saunders A.M."/>
            <person name="Nielsen J.L."/>
            <person name="Wimmer R."/>
            <person name="Le V.Q."/>
            <person name="McIlroy S.J."/>
            <person name="Petrovski S."/>
            <person name="Seviour R.J."/>
            <person name="Calteau A."/>
            <person name="Nielsen K.L."/>
            <person name="Nielsen P.H."/>
        </authorList>
    </citation>
    <scope>NUCLEOTIDE SEQUENCE [LARGE SCALE GENOMIC DNA]</scope>
    <source>
        <strain evidence="4 5">Lp2</strain>
    </source>
</reference>
<dbReference type="Pfam" id="PF00005">
    <property type="entry name" value="ABC_tran"/>
    <property type="match status" value="1"/>
</dbReference>
<dbReference type="AlphaFoldDB" id="N0E0I2"/>
<dbReference type="Gene3D" id="3.40.50.300">
    <property type="entry name" value="P-loop containing nucleotide triphosphate hydrolases"/>
    <property type="match status" value="1"/>
</dbReference>
<dbReference type="PANTHER" id="PTHR43158:SF5">
    <property type="entry name" value="ABC TRANSPORTER, ATP-BINDING PROTEIN"/>
    <property type="match status" value="1"/>
</dbReference>
<dbReference type="GO" id="GO:0016887">
    <property type="term" value="F:ATP hydrolysis activity"/>
    <property type="evidence" value="ECO:0007669"/>
    <property type="project" value="InterPro"/>
</dbReference>
<dbReference type="CDD" id="cd03230">
    <property type="entry name" value="ABC_DR_subfamily_A"/>
    <property type="match status" value="1"/>
</dbReference>
<dbReference type="InterPro" id="IPR003439">
    <property type="entry name" value="ABC_transporter-like_ATP-bd"/>
</dbReference>
<dbReference type="PANTHER" id="PTHR43158">
    <property type="entry name" value="SKFA PEPTIDE EXPORT ATP-BINDING PROTEIN SKFE"/>
    <property type="match status" value="1"/>
</dbReference>
<dbReference type="PROSITE" id="PS50893">
    <property type="entry name" value="ABC_TRANSPORTER_2"/>
    <property type="match status" value="1"/>
</dbReference>
<dbReference type="Proteomes" id="UP000013167">
    <property type="component" value="Unassembled WGS sequence"/>
</dbReference>
<dbReference type="InterPro" id="IPR003593">
    <property type="entry name" value="AAA+_ATPase"/>
</dbReference>
<keyword evidence="2 4" id="KW-0067">ATP-binding</keyword>
<organism evidence="4 5">
    <name type="scientific">Phycicoccus elongatus Lp2</name>
    <dbReference type="NCBI Taxonomy" id="1193181"/>
    <lineage>
        <taxon>Bacteria</taxon>
        <taxon>Bacillati</taxon>
        <taxon>Actinomycetota</taxon>
        <taxon>Actinomycetes</taxon>
        <taxon>Micrococcales</taxon>
        <taxon>Intrasporangiaceae</taxon>
        <taxon>Phycicoccus</taxon>
    </lineage>
</organism>
<gene>
    <name evidence="4" type="ORF">BN10_1390017</name>
</gene>
<dbReference type="InterPro" id="IPR027417">
    <property type="entry name" value="P-loop_NTPase"/>
</dbReference>
<feature type="domain" description="ABC transporter" evidence="3">
    <location>
        <begin position="13"/>
        <end position="238"/>
    </location>
</feature>
<dbReference type="OrthoDB" id="9804819at2"/>